<keyword evidence="2" id="KW-0614">Plasmid</keyword>
<feature type="compositionally biased region" description="Pro residues" evidence="1">
    <location>
        <begin position="35"/>
        <end position="46"/>
    </location>
</feature>
<proteinExistence type="predicted"/>
<dbReference type="AlphaFoldDB" id="A0A4D8PK76"/>
<gene>
    <name evidence="2" type="ORF">D3093_26885</name>
</gene>
<feature type="region of interest" description="Disordered" evidence="1">
    <location>
        <begin position="27"/>
        <end position="59"/>
    </location>
</feature>
<geneLocation type="plasmid" evidence="2 3">
    <name>p3</name>
</geneLocation>
<dbReference type="EMBL" id="CP032324">
    <property type="protein sequence ID" value="QCN98913.1"/>
    <property type="molecule type" value="Genomic_DNA"/>
</dbReference>
<reference evidence="2 3" key="1">
    <citation type="submission" date="2018-09" db="EMBL/GenBank/DDBJ databases">
        <title>Whole genome based analysis of evolution and adaptive divergence in Indian and Brazilian strains of Azospirillum brasilense.</title>
        <authorList>
            <person name="Singh C."/>
            <person name="Tripathi A.K."/>
        </authorList>
    </citation>
    <scope>NUCLEOTIDE SEQUENCE [LARGE SCALE GENOMIC DNA]</scope>
    <source>
        <strain evidence="2 3">MTCC4035</strain>
        <plasmid evidence="2 3">p3</plasmid>
    </source>
</reference>
<dbReference type="Proteomes" id="UP000298595">
    <property type="component" value="Plasmid p3"/>
</dbReference>
<name>A0A4D8PK76_9PROT</name>
<evidence type="ECO:0000256" key="1">
    <source>
        <dbReference type="SAM" id="MobiDB-lite"/>
    </source>
</evidence>
<feature type="compositionally biased region" description="Basic residues" evidence="1">
    <location>
        <begin position="50"/>
        <end position="59"/>
    </location>
</feature>
<evidence type="ECO:0000313" key="2">
    <source>
        <dbReference type="EMBL" id="QCN98913.1"/>
    </source>
</evidence>
<dbReference type="RefSeq" id="WP_137117867.1">
    <property type="nucleotide sequence ID" value="NZ_CP032324.1"/>
</dbReference>
<sequence>MSNPRAARGGCYVLDEHSNEMKAAEPAVVEAVTPSEPPAPSVPSEPAPQARRRHAKPEE</sequence>
<dbReference type="KEGG" id="aare:D3093_26885"/>
<evidence type="ECO:0000313" key="3">
    <source>
        <dbReference type="Proteomes" id="UP000298595"/>
    </source>
</evidence>
<organism evidence="2 3">
    <name type="scientific">Azospirillum argentinense</name>
    <dbReference type="NCBI Taxonomy" id="2970906"/>
    <lineage>
        <taxon>Bacteria</taxon>
        <taxon>Pseudomonadati</taxon>
        <taxon>Pseudomonadota</taxon>
        <taxon>Alphaproteobacteria</taxon>
        <taxon>Rhodospirillales</taxon>
        <taxon>Azospirillaceae</taxon>
        <taxon>Azospirillum</taxon>
    </lineage>
</organism>
<protein>
    <submittedName>
        <fullName evidence="2">Uncharacterized protein</fullName>
    </submittedName>
</protein>
<accession>A0A4D8PK76</accession>